<keyword evidence="2" id="KW-1003">Cell membrane</keyword>
<evidence type="ECO:0000256" key="4">
    <source>
        <dbReference type="ARBA" id="ARBA00022989"/>
    </source>
</evidence>
<dbReference type="Proteomes" id="UP000812277">
    <property type="component" value="Unassembled WGS sequence"/>
</dbReference>
<keyword evidence="5 7" id="KW-0472">Membrane</keyword>
<evidence type="ECO:0000313" key="11">
    <source>
        <dbReference type="Proteomes" id="UP000812277"/>
    </source>
</evidence>
<feature type="domain" description="ABC3 transporter permease C-terminal" evidence="8">
    <location>
        <begin position="277"/>
        <end position="390"/>
    </location>
</feature>
<evidence type="ECO:0000256" key="5">
    <source>
        <dbReference type="ARBA" id="ARBA00023136"/>
    </source>
</evidence>
<dbReference type="InterPro" id="IPR050250">
    <property type="entry name" value="Macrolide_Exporter_MacB"/>
</dbReference>
<name>A0ABS7D1U9_9BACL</name>
<evidence type="ECO:0000256" key="3">
    <source>
        <dbReference type="ARBA" id="ARBA00022692"/>
    </source>
</evidence>
<dbReference type="InterPro" id="IPR025857">
    <property type="entry name" value="MacB_PCD"/>
</dbReference>
<gene>
    <name evidence="10" type="ORF">K0T92_03530</name>
</gene>
<feature type="transmembrane region" description="Helical" evidence="7">
    <location>
        <begin position="21"/>
        <end position="42"/>
    </location>
</feature>
<keyword evidence="11" id="KW-1185">Reference proteome</keyword>
<dbReference type="RefSeq" id="WP_219871009.1">
    <property type="nucleotide sequence ID" value="NZ_JAHZIJ010000001.1"/>
</dbReference>
<feature type="transmembrane region" description="Helical" evidence="7">
    <location>
        <begin position="358"/>
        <end position="380"/>
    </location>
</feature>
<dbReference type="Pfam" id="PF12704">
    <property type="entry name" value="MacB_PCD"/>
    <property type="match status" value="1"/>
</dbReference>
<reference evidence="10 11" key="1">
    <citation type="submission" date="2021-07" db="EMBL/GenBank/DDBJ databases">
        <title>Paenibacillus radiodurans sp. nov., isolated from the southeastern edge of Tengger Desert.</title>
        <authorList>
            <person name="Zhang G."/>
        </authorList>
    </citation>
    <scope>NUCLEOTIDE SEQUENCE [LARGE SCALE GENOMIC DNA]</scope>
    <source>
        <strain evidence="10 11">DT7-4</strain>
    </source>
</reference>
<evidence type="ECO:0000256" key="1">
    <source>
        <dbReference type="ARBA" id="ARBA00004651"/>
    </source>
</evidence>
<evidence type="ECO:0000256" key="7">
    <source>
        <dbReference type="SAM" id="Phobius"/>
    </source>
</evidence>
<evidence type="ECO:0000259" key="9">
    <source>
        <dbReference type="Pfam" id="PF12704"/>
    </source>
</evidence>
<keyword evidence="3 7" id="KW-0812">Transmembrane</keyword>
<evidence type="ECO:0000313" key="10">
    <source>
        <dbReference type="EMBL" id="MBW7473814.1"/>
    </source>
</evidence>
<dbReference type="InterPro" id="IPR003838">
    <property type="entry name" value="ABC3_permease_C"/>
</dbReference>
<comment type="subcellular location">
    <subcellularLocation>
        <location evidence="1">Cell membrane</location>
        <topology evidence="1">Multi-pass membrane protein</topology>
    </subcellularLocation>
</comment>
<evidence type="ECO:0000259" key="8">
    <source>
        <dbReference type="Pfam" id="PF02687"/>
    </source>
</evidence>
<feature type="domain" description="MacB-like periplasmic core" evidence="9">
    <location>
        <begin position="21"/>
        <end position="239"/>
    </location>
</feature>
<dbReference type="PANTHER" id="PTHR30572:SF4">
    <property type="entry name" value="ABC TRANSPORTER PERMEASE YTRF"/>
    <property type="match status" value="1"/>
</dbReference>
<comment type="caution">
    <text evidence="10">The sequence shown here is derived from an EMBL/GenBank/DDBJ whole genome shotgun (WGS) entry which is preliminary data.</text>
</comment>
<dbReference type="EMBL" id="JAHZIJ010000001">
    <property type="protein sequence ID" value="MBW7473814.1"/>
    <property type="molecule type" value="Genomic_DNA"/>
</dbReference>
<dbReference type="PANTHER" id="PTHR30572">
    <property type="entry name" value="MEMBRANE COMPONENT OF TRANSPORTER-RELATED"/>
    <property type="match status" value="1"/>
</dbReference>
<dbReference type="Pfam" id="PF02687">
    <property type="entry name" value="FtsX"/>
    <property type="match status" value="1"/>
</dbReference>
<evidence type="ECO:0000256" key="6">
    <source>
        <dbReference type="ARBA" id="ARBA00038076"/>
    </source>
</evidence>
<comment type="similarity">
    <text evidence="6">Belongs to the ABC-4 integral membrane protein family.</text>
</comment>
<evidence type="ECO:0000256" key="2">
    <source>
        <dbReference type="ARBA" id="ARBA00022475"/>
    </source>
</evidence>
<proteinExistence type="inferred from homology"/>
<organism evidence="10 11">
    <name type="scientific">Paenibacillus oenotherae</name>
    <dbReference type="NCBI Taxonomy" id="1435645"/>
    <lineage>
        <taxon>Bacteria</taxon>
        <taxon>Bacillati</taxon>
        <taxon>Bacillota</taxon>
        <taxon>Bacilli</taxon>
        <taxon>Bacillales</taxon>
        <taxon>Paenibacillaceae</taxon>
        <taxon>Paenibacillus</taxon>
    </lineage>
</organism>
<feature type="transmembrane region" description="Helical" evidence="7">
    <location>
        <begin position="326"/>
        <end position="352"/>
    </location>
</feature>
<sequence>MSMFESIMVALDNLRVNKLRSFLTMIGIVFGVMAVVTVVSIGQAGQASVLSELSNYKDGFFILYKSVGDGNAKAEIRMRDLSEARKLEGVKYVSSTNSYQMSEMRGKEKLQFIISATTSDMVKMQKVDFVAGRFFNAQEQRARQKVIVVEAAYAEKVYGTAERAINRKVKLSGGSFRIIGVYAPQKSIFGGVGGTQYKAYTPMDSMPDTGTGTGRYLSTLEFLAETPEGMDETIQELKEWLAVRHNAETDDFKSQTGKEVQEQVSSIFSMLQLVIGSIAGISLLVGGIGIMNIMLVSVTERTREIGIRKAIGATPRAIKQQFLIESVILSFLGGTVGAVLGLLVGALASLVLSLPNVVSIWAIVLAFGFSATVGIFFGYYPANKAAKLQPIEALRYE</sequence>
<protein>
    <submittedName>
        <fullName evidence="10">ABC transporter permease</fullName>
    </submittedName>
</protein>
<feature type="transmembrane region" description="Helical" evidence="7">
    <location>
        <begin position="273"/>
        <end position="298"/>
    </location>
</feature>
<accession>A0ABS7D1U9</accession>
<keyword evidence="4 7" id="KW-1133">Transmembrane helix</keyword>